<evidence type="ECO:0000313" key="2">
    <source>
        <dbReference type="EMBL" id="MPN39923.1"/>
    </source>
</evidence>
<feature type="compositionally biased region" description="Polar residues" evidence="1">
    <location>
        <begin position="96"/>
        <end position="108"/>
    </location>
</feature>
<feature type="compositionally biased region" description="Polar residues" evidence="1">
    <location>
        <begin position="66"/>
        <end position="88"/>
    </location>
</feature>
<dbReference type="AlphaFoldDB" id="A0A645HX56"/>
<name>A0A645HX56_9ZZZZ</name>
<reference evidence="2" key="1">
    <citation type="submission" date="2019-08" db="EMBL/GenBank/DDBJ databases">
        <authorList>
            <person name="Kucharzyk K."/>
            <person name="Murdoch R.W."/>
            <person name="Higgins S."/>
            <person name="Loffler F."/>
        </authorList>
    </citation>
    <scope>NUCLEOTIDE SEQUENCE</scope>
</reference>
<sequence length="108" mass="11586">MMPMSLQVRSGGSKRQYSSAASVSIRRGRGPSQSSRRQWRKNPARSGEEVTNPTDSAVANTGEGFRQNSQNRNAHEQTAAQATASLSRSAPRRNPATGSRNIGSSAIQ</sequence>
<organism evidence="2">
    <name type="scientific">bioreactor metagenome</name>
    <dbReference type="NCBI Taxonomy" id="1076179"/>
    <lineage>
        <taxon>unclassified sequences</taxon>
        <taxon>metagenomes</taxon>
        <taxon>ecological metagenomes</taxon>
    </lineage>
</organism>
<feature type="region of interest" description="Disordered" evidence="1">
    <location>
        <begin position="1"/>
        <end position="108"/>
    </location>
</feature>
<dbReference type="EMBL" id="VSSQ01096024">
    <property type="protein sequence ID" value="MPN39923.1"/>
    <property type="molecule type" value="Genomic_DNA"/>
</dbReference>
<proteinExistence type="predicted"/>
<evidence type="ECO:0000256" key="1">
    <source>
        <dbReference type="SAM" id="MobiDB-lite"/>
    </source>
</evidence>
<comment type="caution">
    <text evidence="2">The sequence shown here is derived from an EMBL/GenBank/DDBJ whole genome shotgun (WGS) entry which is preliminary data.</text>
</comment>
<feature type="compositionally biased region" description="Polar residues" evidence="1">
    <location>
        <begin position="7"/>
        <end position="22"/>
    </location>
</feature>
<gene>
    <name evidence="2" type="ORF">SDC9_187457</name>
</gene>
<feature type="compositionally biased region" description="Polar residues" evidence="1">
    <location>
        <begin position="49"/>
        <end position="59"/>
    </location>
</feature>
<accession>A0A645HX56</accession>
<protein>
    <submittedName>
        <fullName evidence="2">Uncharacterized protein</fullName>
    </submittedName>
</protein>